<dbReference type="Pfam" id="PF01425">
    <property type="entry name" value="Amidase"/>
    <property type="match status" value="1"/>
</dbReference>
<evidence type="ECO:0000259" key="1">
    <source>
        <dbReference type="Pfam" id="PF01425"/>
    </source>
</evidence>
<organism evidence="2 3">
    <name type="scientific">Marinomonas ostreistagni</name>
    <dbReference type="NCBI Taxonomy" id="359209"/>
    <lineage>
        <taxon>Bacteria</taxon>
        <taxon>Pseudomonadati</taxon>
        <taxon>Pseudomonadota</taxon>
        <taxon>Gammaproteobacteria</taxon>
        <taxon>Oceanospirillales</taxon>
        <taxon>Oceanospirillaceae</taxon>
        <taxon>Marinomonas</taxon>
    </lineage>
</organism>
<dbReference type="EMBL" id="JAEMUH010000013">
    <property type="protein sequence ID" value="MBJ7551770.1"/>
    <property type="molecule type" value="Genomic_DNA"/>
</dbReference>
<evidence type="ECO:0000313" key="2">
    <source>
        <dbReference type="EMBL" id="MBJ7551770.1"/>
    </source>
</evidence>
<proteinExistence type="predicted"/>
<accession>A0ABS0ZDQ5</accession>
<dbReference type="PANTHER" id="PTHR11895">
    <property type="entry name" value="TRANSAMIDASE"/>
    <property type="match status" value="1"/>
</dbReference>
<dbReference type="Gene3D" id="3.90.1300.10">
    <property type="entry name" value="Amidase signature (AS) domain"/>
    <property type="match status" value="1"/>
</dbReference>
<name>A0ABS0ZDQ5_9GAMM</name>
<feature type="domain" description="Amidase" evidence="1">
    <location>
        <begin position="42"/>
        <end position="403"/>
    </location>
</feature>
<reference evidence="2 3" key="1">
    <citation type="submission" date="2020-12" db="EMBL/GenBank/DDBJ databases">
        <title>Comparative genome analysis of fungal antagonists Marinomonas ostreistagni 398 and M. spartinae 468.</title>
        <authorList>
            <person name="Fields J.L."/>
            <person name="Mavrodi O.V."/>
            <person name="Biber P.D."/>
            <person name="Indest K.J."/>
            <person name="Mavrodi D.V."/>
        </authorList>
    </citation>
    <scope>NUCLEOTIDE SEQUENCE [LARGE SCALE GENOMIC DNA]</scope>
    <source>
        <strain evidence="2 3">USM7</strain>
    </source>
</reference>
<dbReference type="RefSeq" id="WP_199463360.1">
    <property type="nucleotide sequence ID" value="NZ_JAEMUH010000013.1"/>
</dbReference>
<sequence length="416" mass="45483">MQDKTVWQTRNLDDHLSRVASDILNQAEHVFINPFIVPNFLKTGKLSGAVVSVKATFDVAGYPTTMGSRLLGGRAASVDAEVITRLKHEGASLIGHTNMTELAYSGVGLNPHYGTPENPLLKNRITGGSTSGGAVSVASGLADMALGTDTGGSLRIPAAFCGLVGFKPSQQSVSREGCLPLSESLDSIGVMANNVHDCELVWRILGKASESPNFRQAPCFKIANNFGLTDLSPEVEKGFNAVLTLLQQQGILIQKEENSLFENYKQLPVWQFSAVESRRYYQQSFDLNSELLDPRVRQRIARGESVSNEEFAGLKSARNELIKAFEKHENNSVFLMPTVACTAPKLTDFESDEDFNRVNLLCLRNTSFANVIDGCSISLPFVFEGEQMGLMLTSRNGFDTNLLAIAKRFEQHLALL</sequence>
<comment type="caution">
    <text evidence="2">The sequence shown here is derived from an EMBL/GenBank/DDBJ whole genome shotgun (WGS) entry which is preliminary data.</text>
</comment>
<dbReference type="SUPFAM" id="SSF75304">
    <property type="entry name" value="Amidase signature (AS) enzymes"/>
    <property type="match status" value="1"/>
</dbReference>
<gene>
    <name evidence="2" type="ORF">JHD44_13820</name>
</gene>
<dbReference type="InterPro" id="IPR023631">
    <property type="entry name" value="Amidase_dom"/>
</dbReference>
<dbReference type="Proteomes" id="UP000598488">
    <property type="component" value="Unassembled WGS sequence"/>
</dbReference>
<dbReference type="InterPro" id="IPR036928">
    <property type="entry name" value="AS_sf"/>
</dbReference>
<protein>
    <submittedName>
        <fullName evidence="2">Amidase</fullName>
    </submittedName>
</protein>
<keyword evidence="3" id="KW-1185">Reference proteome</keyword>
<dbReference type="InterPro" id="IPR000120">
    <property type="entry name" value="Amidase"/>
</dbReference>
<evidence type="ECO:0000313" key="3">
    <source>
        <dbReference type="Proteomes" id="UP000598488"/>
    </source>
</evidence>
<dbReference type="PANTHER" id="PTHR11895:SF176">
    <property type="entry name" value="AMIDASE AMID-RELATED"/>
    <property type="match status" value="1"/>
</dbReference>